<sequence>MLLRARDRLVGGFGEAPADNDLSLAQVAAWETYSLGRLDRLGVPTNQQRWRYNFRNRLGFTDATDGAFEKIWGSDGLTWGELCAISETAIPSAAK</sequence>
<name>A0A6J6YGP4_9ZZZZ</name>
<dbReference type="AlphaFoldDB" id="A0A6J6YGP4"/>
<reference evidence="2" key="1">
    <citation type="submission" date="2020-05" db="EMBL/GenBank/DDBJ databases">
        <authorList>
            <person name="Chiriac C."/>
            <person name="Salcher M."/>
            <person name="Ghai R."/>
            <person name="Kavagutti S V."/>
        </authorList>
    </citation>
    <scope>NUCLEOTIDE SEQUENCE</scope>
</reference>
<gene>
    <name evidence="1" type="ORF">UFOPK2366_00939</name>
    <name evidence="2" type="ORF">UFOPK2992_01355</name>
</gene>
<evidence type="ECO:0000313" key="2">
    <source>
        <dbReference type="EMBL" id="CAB4807423.1"/>
    </source>
</evidence>
<evidence type="ECO:0000313" key="1">
    <source>
        <dbReference type="EMBL" id="CAB4694670.1"/>
    </source>
</evidence>
<dbReference type="EMBL" id="CAFAAI010000250">
    <property type="protein sequence ID" value="CAB4807423.1"/>
    <property type="molecule type" value="Genomic_DNA"/>
</dbReference>
<proteinExistence type="predicted"/>
<accession>A0A6J6YGP4</accession>
<organism evidence="2">
    <name type="scientific">freshwater metagenome</name>
    <dbReference type="NCBI Taxonomy" id="449393"/>
    <lineage>
        <taxon>unclassified sequences</taxon>
        <taxon>metagenomes</taxon>
        <taxon>ecological metagenomes</taxon>
    </lineage>
</organism>
<protein>
    <submittedName>
        <fullName evidence="2">Unannotated protein</fullName>
    </submittedName>
</protein>
<dbReference type="EMBL" id="CAEZXM010000157">
    <property type="protein sequence ID" value="CAB4694670.1"/>
    <property type="molecule type" value="Genomic_DNA"/>
</dbReference>